<reference evidence="9" key="1">
    <citation type="submission" date="2012-12" db="EMBL/GenBank/DDBJ databases">
        <title>Identification and characterization of a phenylalanine ammonia-lyase gene family in Isatis indigotica Fort.</title>
        <authorList>
            <person name="Liu Q."/>
            <person name="Chen J."/>
            <person name="Zhou X."/>
            <person name="Di P."/>
            <person name="Xiao Y."/>
            <person name="Xuan H."/>
            <person name="Zhang L."/>
            <person name="Chen W."/>
        </authorList>
    </citation>
    <scope>NUCLEOTIDE SEQUENCE</scope>
    <source>
        <tissue evidence="9">Salivary gland</tissue>
    </source>
</reference>
<dbReference type="EMBL" id="GADI01006557">
    <property type="protein sequence ID" value="JAA67251.1"/>
    <property type="molecule type" value="mRNA"/>
</dbReference>
<feature type="compositionally biased region" description="Acidic residues" evidence="8">
    <location>
        <begin position="376"/>
        <end position="395"/>
    </location>
</feature>
<comment type="subcellular location">
    <subcellularLocation>
        <location evidence="1">Nucleus</location>
        <location evidence="1">Nucleolus</location>
    </subcellularLocation>
</comment>
<evidence type="ECO:0000256" key="5">
    <source>
        <dbReference type="ARBA" id="ARBA00023242"/>
    </source>
</evidence>
<dbReference type="InterPro" id="IPR007276">
    <property type="entry name" value="Nop14"/>
</dbReference>
<dbReference type="GO" id="GO:0032040">
    <property type="term" value="C:small-subunit processome"/>
    <property type="evidence" value="ECO:0007669"/>
    <property type="project" value="InterPro"/>
</dbReference>
<protein>
    <submittedName>
        <fullName evidence="9">Putative nucleolar protein</fullName>
    </submittedName>
</protein>
<evidence type="ECO:0000256" key="8">
    <source>
        <dbReference type="SAM" id="MobiDB-lite"/>
    </source>
</evidence>
<name>A0A0K8R850_IXORI</name>
<feature type="region of interest" description="Disordered" evidence="8">
    <location>
        <begin position="1"/>
        <end position="58"/>
    </location>
</feature>
<feature type="region of interest" description="Disordered" evidence="8">
    <location>
        <begin position="253"/>
        <end position="451"/>
    </location>
</feature>
<comment type="similarity">
    <text evidence="2">Belongs to the NOP14 family.</text>
</comment>
<sequence length="851" mass="96656">MKPKRKSGKSFSKASAKVSSKAPERTNPFEVKVNKQRHDVLGRKSKNDRGLPGVSRSKAIKKRNETLLQEYVLRNKSSAFVDKRIGEFDSEMNPDDKMAARLAQERKISQKKSVFSLNEEEELTHLGKSINDMERHDDPRSDDEDLYDKLGRDFADKTNFGGFLTKADPSSDSAKSRKEAIDQLIAESKKLKYERQVQKDENFELTERLDNDWKQFQGLLASSRLKKKPTEAEKESTDDYDVLVKQLRFAPRAGTATERVKTADEVAKEERKQLEKLEEERKQRAKGIAERDSKKQRYFMSADDLDDGFYKQEPVTEDADMSGDEEEDAEEEGSGGDDEAEDKSASEGDDESGAESVEEIEQDVSGKEQAAGQEDKSDDDDDGYSDLESDDDGSLQEETPPAAKGKAKEAPKTSAVTKTCKKLQSKAAPEKEGGKTVNKAVPEKKESRPTCIGTIPESEEEFSKLMADKTADEKARFVGDMIKASQGGEKKLKKLEMLFVFLLQHLNDVADEDLELVDKLCPHIYALVQISPTTCGRFLLDVISEKEEDLQKATERRARFGVSFPSFSTLVFLKIVGQCYSASDFSHIVATPAMLSASHMLTCCGLNGAADFLRGLFVTNVFLEYIAYSRRFSPEVFGFLERLLGHRELKLKKRADASEFPLEKLKLRLLGEEDVEMTDQLRVQIIYAGVKLVEKCAELSEGLPSFRELVDPLLKALRKLEVSAYPPTVESEVEKAISRLDRKVERKPLRPEKRPPPMKQLLEPRFSMKFDGRKHFEGGQKKAELKRLTYKHKKEMKGAMREVRRDNQFLARHILKDRIERDAERKEKVKQIYRELASQEGEYKALKRKKK</sequence>
<evidence type="ECO:0000256" key="1">
    <source>
        <dbReference type="ARBA" id="ARBA00004604"/>
    </source>
</evidence>
<keyword evidence="4" id="KW-0698">rRNA processing</keyword>
<proteinExistence type="evidence at transcript level"/>
<evidence type="ECO:0000256" key="7">
    <source>
        <dbReference type="SAM" id="Coils"/>
    </source>
</evidence>
<comment type="function">
    <text evidence="6">Involved in nucleolar processing of pre-18S ribosomal RNA. Has a role in the nuclear export of 40S pre-ribosomal subunit to the cytoplasm.</text>
</comment>
<feature type="compositionally biased region" description="Acidic residues" evidence="8">
    <location>
        <begin position="315"/>
        <end position="362"/>
    </location>
</feature>
<evidence type="ECO:0000256" key="3">
    <source>
        <dbReference type="ARBA" id="ARBA00022517"/>
    </source>
</evidence>
<feature type="compositionally biased region" description="Basic and acidic residues" evidence="8">
    <location>
        <begin position="258"/>
        <end position="295"/>
    </location>
</feature>
<dbReference type="Pfam" id="PF04147">
    <property type="entry name" value="Nop14"/>
    <property type="match status" value="1"/>
</dbReference>
<evidence type="ECO:0000256" key="4">
    <source>
        <dbReference type="ARBA" id="ARBA00022552"/>
    </source>
</evidence>
<feature type="region of interest" description="Disordered" evidence="8">
    <location>
        <begin position="125"/>
        <end position="147"/>
    </location>
</feature>
<accession>A0A0K8R850</accession>
<dbReference type="GO" id="GO:0030490">
    <property type="term" value="P:maturation of SSU-rRNA"/>
    <property type="evidence" value="ECO:0007669"/>
    <property type="project" value="TreeGrafter"/>
</dbReference>
<dbReference type="PANTHER" id="PTHR23183">
    <property type="entry name" value="NOP14"/>
    <property type="match status" value="1"/>
</dbReference>
<dbReference type="PANTHER" id="PTHR23183:SF0">
    <property type="entry name" value="NUCLEOLAR PROTEIN 14"/>
    <property type="match status" value="1"/>
</dbReference>
<evidence type="ECO:0000256" key="2">
    <source>
        <dbReference type="ARBA" id="ARBA00007466"/>
    </source>
</evidence>
<keyword evidence="7" id="KW-0175">Coiled coil</keyword>
<evidence type="ECO:0000313" key="9">
    <source>
        <dbReference type="EMBL" id="JAA67251.1"/>
    </source>
</evidence>
<evidence type="ECO:0000256" key="6">
    <source>
        <dbReference type="ARBA" id="ARBA00024695"/>
    </source>
</evidence>
<keyword evidence="5" id="KW-0539">Nucleus</keyword>
<feature type="coiled-coil region" evidence="7">
    <location>
        <begin position="816"/>
        <end position="849"/>
    </location>
</feature>
<organism evidence="9">
    <name type="scientific">Ixodes ricinus</name>
    <name type="common">Common tick</name>
    <name type="synonym">Acarus ricinus</name>
    <dbReference type="NCBI Taxonomy" id="34613"/>
    <lineage>
        <taxon>Eukaryota</taxon>
        <taxon>Metazoa</taxon>
        <taxon>Ecdysozoa</taxon>
        <taxon>Arthropoda</taxon>
        <taxon>Chelicerata</taxon>
        <taxon>Arachnida</taxon>
        <taxon>Acari</taxon>
        <taxon>Parasitiformes</taxon>
        <taxon>Ixodida</taxon>
        <taxon>Ixodoidea</taxon>
        <taxon>Ixodidae</taxon>
        <taxon>Ixodinae</taxon>
        <taxon>Ixodes</taxon>
    </lineage>
</organism>
<feature type="compositionally biased region" description="Low complexity" evidence="8">
    <location>
        <begin position="9"/>
        <end position="21"/>
    </location>
</feature>
<dbReference type="AlphaFoldDB" id="A0A0K8R850"/>
<keyword evidence="3" id="KW-0690">Ribosome biogenesis</keyword>
<feature type="compositionally biased region" description="Basic and acidic residues" evidence="8">
    <location>
        <begin position="32"/>
        <end position="49"/>
    </location>
</feature>
<dbReference type="GO" id="GO:0030692">
    <property type="term" value="C:Noc4p-Nop14p complex"/>
    <property type="evidence" value="ECO:0007669"/>
    <property type="project" value="TreeGrafter"/>
</dbReference>